<evidence type="ECO:0000313" key="6">
    <source>
        <dbReference type="Proteomes" id="UP000199118"/>
    </source>
</evidence>
<feature type="region of interest" description="Disordered" evidence="4">
    <location>
        <begin position="1"/>
        <end position="34"/>
    </location>
</feature>
<sequence>MSGGAGAAPPAAPAAAGPRAPAPPPPHGLSPDCRPRLLRGVRVKHDAVRGVPVLLAPERVIRLDPIGAAILEETDGARTFAEIVAALAARFDAPRDRIEGDAGRFLAALVARRMAEAP</sequence>
<dbReference type="InterPro" id="IPR041881">
    <property type="entry name" value="PqqD_sf"/>
</dbReference>
<comment type="subunit">
    <text evidence="2">Monomer. Interacts with PqqE.</text>
</comment>
<protein>
    <submittedName>
        <fullName evidence="5">Coenzyme PQQ biosynthesis protein PqqD</fullName>
    </submittedName>
</protein>
<evidence type="ECO:0000256" key="1">
    <source>
        <dbReference type="ARBA" id="ARBA00004886"/>
    </source>
</evidence>
<dbReference type="EMBL" id="FNMZ01000001">
    <property type="protein sequence ID" value="SDW48068.1"/>
    <property type="molecule type" value="Genomic_DNA"/>
</dbReference>
<proteinExistence type="predicted"/>
<dbReference type="AlphaFoldDB" id="A0A1H2TWI1"/>
<accession>A0A1H2TWI1</accession>
<dbReference type="STRING" id="356660.SAMN05444336_1011138"/>
<dbReference type="RefSeq" id="WP_092680098.1">
    <property type="nucleotide sequence ID" value="NZ_FNMZ01000001.1"/>
</dbReference>
<evidence type="ECO:0000256" key="3">
    <source>
        <dbReference type="ARBA" id="ARBA00022905"/>
    </source>
</evidence>
<dbReference type="OrthoDB" id="7995890at2"/>
<evidence type="ECO:0000256" key="4">
    <source>
        <dbReference type="SAM" id="MobiDB-lite"/>
    </source>
</evidence>
<keyword evidence="3" id="KW-0884">PQQ biosynthesis</keyword>
<dbReference type="Proteomes" id="UP000199118">
    <property type="component" value="Unassembled WGS sequence"/>
</dbReference>
<evidence type="ECO:0000313" key="5">
    <source>
        <dbReference type="EMBL" id="SDW48068.1"/>
    </source>
</evidence>
<evidence type="ECO:0000256" key="2">
    <source>
        <dbReference type="ARBA" id="ARBA00011741"/>
    </source>
</evidence>
<reference evidence="5 6" key="1">
    <citation type="submission" date="2016-10" db="EMBL/GenBank/DDBJ databases">
        <authorList>
            <person name="de Groot N.N."/>
        </authorList>
    </citation>
    <scope>NUCLEOTIDE SEQUENCE [LARGE SCALE GENOMIC DNA]</scope>
    <source>
        <strain evidence="5 6">DSM 17890</strain>
    </source>
</reference>
<feature type="compositionally biased region" description="Low complexity" evidence="4">
    <location>
        <begin position="7"/>
        <end position="19"/>
    </location>
</feature>
<keyword evidence="6" id="KW-1185">Reference proteome</keyword>
<dbReference type="InterPro" id="IPR008792">
    <property type="entry name" value="PQQD"/>
</dbReference>
<dbReference type="NCBIfam" id="TIGR03859">
    <property type="entry name" value="PQQ_PqqD"/>
    <property type="match status" value="1"/>
</dbReference>
<dbReference type="GO" id="GO:0048038">
    <property type="term" value="F:quinone binding"/>
    <property type="evidence" value="ECO:0007669"/>
    <property type="project" value="InterPro"/>
</dbReference>
<dbReference type="Gene3D" id="1.10.10.1150">
    <property type="entry name" value="Coenzyme PQQ synthesis protein D (PqqD)"/>
    <property type="match status" value="1"/>
</dbReference>
<dbReference type="GO" id="GO:0018189">
    <property type="term" value="P:pyrroloquinoline quinone biosynthetic process"/>
    <property type="evidence" value="ECO:0007669"/>
    <property type="project" value="UniProtKB-UniPathway"/>
</dbReference>
<dbReference type="InterPro" id="IPR022479">
    <property type="entry name" value="PqqD_bac"/>
</dbReference>
<comment type="pathway">
    <text evidence="1">Cofactor biosynthesis; pyrroloquinoline quinone biosynthesis.</text>
</comment>
<name>A0A1H2TWI1_9RHOB</name>
<organism evidence="5 6">
    <name type="scientific">Albimonas donghaensis</name>
    <dbReference type="NCBI Taxonomy" id="356660"/>
    <lineage>
        <taxon>Bacteria</taxon>
        <taxon>Pseudomonadati</taxon>
        <taxon>Pseudomonadota</taxon>
        <taxon>Alphaproteobacteria</taxon>
        <taxon>Rhodobacterales</taxon>
        <taxon>Paracoccaceae</taxon>
        <taxon>Albimonas</taxon>
    </lineage>
</organism>
<dbReference type="UniPathway" id="UPA00539"/>
<dbReference type="Pfam" id="PF05402">
    <property type="entry name" value="PqqD"/>
    <property type="match status" value="1"/>
</dbReference>
<gene>
    <name evidence="5" type="ORF">SAMN05444336_1011138</name>
</gene>